<dbReference type="SUPFAM" id="SSF52980">
    <property type="entry name" value="Restriction endonuclease-like"/>
    <property type="match status" value="1"/>
</dbReference>
<evidence type="ECO:0000313" key="5">
    <source>
        <dbReference type="EMBL" id="PJR05173.1"/>
    </source>
</evidence>
<feature type="domain" description="ATP-cone" evidence="4">
    <location>
        <begin position="1"/>
        <end position="82"/>
    </location>
</feature>
<dbReference type="Pfam" id="PF04471">
    <property type="entry name" value="Mrr_cat"/>
    <property type="match status" value="1"/>
</dbReference>
<dbReference type="OrthoDB" id="320396at2"/>
<protein>
    <submittedName>
        <fullName evidence="5">Restriction endonuclease</fullName>
    </submittedName>
</protein>
<dbReference type="InterPro" id="IPR005144">
    <property type="entry name" value="ATP-cone_dom"/>
</dbReference>
<keyword evidence="5" id="KW-0378">Hydrolase</keyword>
<keyword evidence="2 3" id="KW-0067">ATP-binding</keyword>
<evidence type="ECO:0000256" key="1">
    <source>
        <dbReference type="ARBA" id="ARBA00022741"/>
    </source>
</evidence>
<dbReference type="AlphaFoldDB" id="A0A2M9R8T2"/>
<reference evidence="5 6" key="1">
    <citation type="submission" date="2017-06" db="EMBL/GenBank/DDBJ databases">
        <title>Description of Avrilella dinanensis gen. nov. sp. nov.</title>
        <authorList>
            <person name="Leyer C."/>
            <person name="Sassi M."/>
            <person name="Minet J."/>
            <person name="Kayal S."/>
            <person name="Cattoir V."/>
        </authorList>
    </citation>
    <scope>NUCLEOTIDE SEQUENCE [LARGE SCALE GENOMIC DNA]</scope>
    <source>
        <strain evidence="5 6">UR159</strain>
    </source>
</reference>
<dbReference type="InterPro" id="IPR011856">
    <property type="entry name" value="tRNA_endonuc-like_dom_sf"/>
</dbReference>
<dbReference type="GO" id="GO:0004519">
    <property type="term" value="F:endonuclease activity"/>
    <property type="evidence" value="ECO:0007669"/>
    <property type="project" value="UniProtKB-KW"/>
</dbReference>
<dbReference type="GO" id="GO:0003677">
    <property type="term" value="F:DNA binding"/>
    <property type="evidence" value="ECO:0007669"/>
    <property type="project" value="InterPro"/>
</dbReference>
<name>A0A2M9R8T2_9FLAO</name>
<dbReference type="InterPro" id="IPR007560">
    <property type="entry name" value="Restrct_endonuc_IV_Mrr"/>
</dbReference>
<sequence>MRVKKQDGEFASFDSESLRNSLLQSGASSTEADLVYEKVTEDIYDGIGTKELYGRAFAALKKVRRSFAARYSLKSAIKQLGPEGYHFEKWIAKLFQKQGMDAVTSQTLQGCAVTHEIDVLAARQDELWVCECKFRNDDSAKIGVTTPMYFLSRFNDLKPNKFDYFGKQLHPAYGCLITNAHFTSDSIAFAEYYGIELLSWSYPEGRNIKSLTERFGLYPITCLTSLNDMQKHMMLSKNCLLVREIVDNPVLLEHFNFKPEIRQEILDEATELCGIKQ</sequence>
<keyword evidence="5" id="KW-0255">Endonuclease</keyword>
<dbReference type="EMBL" id="NIPO01000001">
    <property type="protein sequence ID" value="PJR05173.1"/>
    <property type="molecule type" value="Genomic_DNA"/>
</dbReference>
<keyword evidence="6" id="KW-1185">Reference proteome</keyword>
<dbReference type="InterPro" id="IPR011335">
    <property type="entry name" value="Restrct_endonuc-II-like"/>
</dbReference>
<dbReference type="GO" id="GO:0005524">
    <property type="term" value="F:ATP binding"/>
    <property type="evidence" value="ECO:0007669"/>
    <property type="project" value="UniProtKB-UniRule"/>
</dbReference>
<accession>A0A2M9R8T2</accession>
<gene>
    <name evidence="5" type="ORF">CDL10_10660</name>
</gene>
<keyword evidence="5" id="KW-0540">Nuclease</keyword>
<dbReference type="Proteomes" id="UP000231960">
    <property type="component" value="Unassembled WGS sequence"/>
</dbReference>
<dbReference type="PROSITE" id="PS51161">
    <property type="entry name" value="ATP_CONE"/>
    <property type="match status" value="1"/>
</dbReference>
<evidence type="ECO:0000256" key="3">
    <source>
        <dbReference type="PROSITE-ProRule" id="PRU00492"/>
    </source>
</evidence>
<comment type="caution">
    <text evidence="5">The sequence shown here is derived from an EMBL/GenBank/DDBJ whole genome shotgun (WGS) entry which is preliminary data.</text>
</comment>
<dbReference type="GO" id="GO:0009307">
    <property type="term" value="P:DNA restriction-modification system"/>
    <property type="evidence" value="ECO:0007669"/>
    <property type="project" value="InterPro"/>
</dbReference>
<organism evidence="5 6">
    <name type="scientific">Avrilella dinanensis</name>
    <dbReference type="NCBI Taxonomy" id="2008672"/>
    <lineage>
        <taxon>Bacteria</taxon>
        <taxon>Pseudomonadati</taxon>
        <taxon>Bacteroidota</taxon>
        <taxon>Flavobacteriia</taxon>
        <taxon>Flavobacteriales</taxon>
        <taxon>Flavobacteriaceae</taxon>
        <taxon>Avrilella</taxon>
    </lineage>
</organism>
<evidence type="ECO:0000256" key="2">
    <source>
        <dbReference type="ARBA" id="ARBA00022840"/>
    </source>
</evidence>
<proteinExistence type="predicted"/>
<keyword evidence="1 3" id="KW-0547">Nucleotide-binding</keyword>
<evidence type="ECO:0000259" key="4">
    <source>
        <dbReference type="PROSITE" id="PS51161"/>
    </source>
</evidence>
<evidence type="ECO:0000313" key="6">
    <source>
        <dbReference type="Proteomes" id="UP000231960"/>
    </source>
</evidence>
<dbReference type="Gene3D" id="3.40.1350.10">
    <property type="match status" value="1"/>
</dbReference>